<evidence type="ECO:0000313" key="1">
    <source>
        <dbReference type="EMBL" id="EXK77428.1"/>
    </source>
</evidence>
<keyword evidence="2" id="KW-1185">Reference proteome</keyword>
<organism evidence="1 2">
    <name type="scientific">Fusarium oxysporum f. sp. raphani 54005</name>
    <dbReference type="NCBI Taxonomy" id="1089458"/>
    <lineage>
        <taxon>Eukaryota</taxon>
        <taxon>Fungi</taxon>
        <taxon>Dikarya</taxon>
        <taxon>Ascomycota</taxon>
        <taxon>Pezizomycotina</taxon>
        <taxon>Sordariomycetes</taxon>
        <taxon>Hypocreomycetidae</taxon>
        <taxon>Hypocreales</taxon>
        <taxon>Nectriaceae</taxon>
        <taxon>Fusarium</taxon>
        <taxon>Fusarium oxysporum species complex</taxon>
    </lineage>
</organism>
<accession>X0BF07</accession>
<dbReference type="Proteomes" id="UP000030663">
    <property type="component" value="Unassembled WGS sequence"/>
</dbReference>
<gene>
    <name evidence="1" type="ORF">FOQG_17867</name>
</gene>
<dbReference type="EMBL" id="JH658610">
    <property type="protein sequence ID" value="EXK77428.1"/>
    <property type="molecule type" value="Genomic_DNA"/>
</dbReference>
<dbReference type="AlphaFoldDB" id="X0BF07"/>
<dbReference type="HOGENOM" id="CLU_3368574_0_0_1"/>
<protein>
    <submittedName>
        <fullName evidence="1">Uncharacterized protein</fullName>
    </submittedName>
</protein>
<sequence>MGKIYASVTLLRKRCCYASPSHATDHRQDWADFVC</sequence>
<reference evidence="1 2" key="1">
    <citation type="submission" date="2011-11" db="EMBL/GenBank/DDBJ databases">
        <title>The Genome Sequence of Fusarium oxysporum PHW815.</title>
        <authorList>
            <consortium name="The Broad Institute Genome Sequencing Platform"/>
            <person name="Ma L.-J."/>
            <person name="Gale L.R."/>
            <person name="Schwartz D.C."/>
            <person name="Zhou S."/>
            <person name="Corby-Kistler H."/>
            <person name="Young S.K."/>
            <person name="Zeng Q."/>
            <person name="Gargeya S."/>
            <person name="Fitzgerald M."/>
            <person name="Haas B."/>
            <person name="Abouelleil A."/>
            <person name="Alvarado L."/>
            <person name="Arachchi H.M."/>
            <person name="Berlin A."/>
            <person name="Brown A."/>
            <person name="Chapman S.B."/>
            <person name="Chen Z."/>
            <person name="Dunbar C."/>
            <person name="Freedman E."/>
            <person name="Gearin G."/>
            <person name="Goldberg J."/>
            <person name="Griggs A."/>
            <person name="Gujja S."/>
            <person name="Heiman D."/>
            <person name="Howarth C."/>
            <person name="Larson L."/>
            <person name="Lui A."/>
            <person name="MacDonald P.J.P."/>
            <person name="Montmayeur A."/>
            <person name="Murphy C."/>
            <person name="Neiman D."/>
            <person name="Pearson M."/>
            <person name="Priest M."/>
            <person name="Roberts A."/>
            <person name="Saif S."/>
            <person name="Shea T."/>
            <person name="Shenoy N."/>
            <person name="Sisk P."/>
            <person name="Stolte C."/>
            <person name="Sykes S."/>
            <person name="Wortman J."/>
            <person name="Nusbaum C."/>
            <person name="Birren B."/>
        </authorList>
    </citation>
    <scope>NUCLEOTIDE SEQUENCE [LARGE SCALE GENOMIC DNA]</scope>
    <source>
        <strain evidence="1 2">54005</strain>
    </source>
</reference>
<name>X0BF07_FUSOX</name>
<evidence type="ECO:0000313" key="2">
    <source>
        <dbReference type="Proteomes" id="UP000030663"/>
    </source>
</evidence>
<proteinExistence type="predicted"/>